<evidence type="ECO:0000256" key="4">
    <source>
        <dbReference type="ARBA" id="ARBA00022729"/>
    </source>
</evidence>
<feature type="domain" description="Solute-binding protein family 5" evidence="5">
    <location>
        <begin position="96"/>
        <end position="452"/>
    </location>
</feature>
<dbReference type="InterPro" id="IPR039424">
    <property type="entry name" value="SBP_5"/>
</dbReference>
<protein>
    <submittedName>
        <fullName evidence="6">Peptide ABC transporter substrate-binding protein</fullName>
    </submittedName>
</protein>
<dbReference type="PANTHER" id="PTHR30290">
    <property type="entry name" value="PERIPLASMIC BINDING COMPONENT OF ABC TRANSPORTER"/>
    <property type="match status" value="1"/>
</dbReference>
<keyword evidence="4" id="KW-0732">Signal</keyword>
<evidence type="ECO:0000313" key="6">
    <source>
        <dbReference type="EMBL" id="MEK0081994.1"/>
    </source>
</evidence>
<evidence type="ECO:0000256" key="1">
    <source>
        <dbReference type="ARBA" id="ARBA00004418"/>
    </source>
</evidence>
<evidence type="ECO:0000259" key="5">
    <source>
        <dbReference type="Pfam" id="PF00496"/>
    </source>
</evidence>
<dbReference type="PANTHER" id="PTHR30290:SF9">
    <property type="entry name" value="OLIGOPEPTIDE-BINDING PROTEIN APPA"/>
    <property type="match status" value="1"/>
</dbReference>
<dbReference type="RefSeq" id="WP_418157851.1">
    <property type="nucleotide sequence ID" value="NZ_JBBLZC010000002.1"/>
</dbReference>
<dbReference type="EMBL" id="JBBLZC010000002">
    <property type="protein sequence ID" value="MEK0081994.1"/>
    <property type="molecule type" value="Genomic_DNA"/>
</dbReference>
<keyword evidence="7" id="KW-1185">Reference proteome</keyword>
<evidence type="ECO:0000256" key="2">
    <source>
        <dbReference type="ARBA" id="ARBA00005695"/>
    </source>
</evidence>
<keyword evidence="3" id="KW-0813">Transport</keyword>
<dbReference type="PIRSF" id="PIRSF002741">
    <property type="entry name" value="MppA"/>
    <property type="match status" value="1"/>
</dbReference>
<comment type="subcellular location">
    <subcellularLocation>
        <location evidence="1">Periplasm</location>
    </subcellularLocation>
</comment>
<dbReference type="InterPro" id="IPR030678">
    <property type="entry name" value="Peptide/Ni-bd"/>
</dbReference>
<dbReference type="Gene3D" id="3.90.76.10">
    <property type="entry name" value="Dipeptide-binding Protein, Domain 1"/>
    <property type="match status" value="1"/>
</dbReference>
<proteinExistence type="inferred from homology"/>
<comment type="similarity">
    <text evidence="2">Belongs to the bacterial solute-binding protein 5 family.</text>
</comment>
<organism evidence="6 7">
    <name type="scientific">Benzoatithermus flavus</name>
    <dbReference type="NCBI Taxonomy" id="3108223"/>
    <lineage>
        <taxon>Bacteria</taxon>
        <taxon>Pseudomonadati</taxon>
        <taxon>Pseudomonadota</taxon>
        <taxon>Alphaproteobacteria</taxon>
        <taxon>Geminicoccales</taxon>
        <taxon>Geminicoccaceae</taxon>
        <taxon>Benzoatithermus</taxon>
    </lineage>
</organism>
<dbReference type="SUPFAM" id="SSF53850">
    <property type="entry name" value="Periplasmic binding protein-like II"/>
    <property type="match status" value="1"/>
</dbReference>
<dbReference type="InterPro" id="IPR000914">
    <property type="entry name" value="SBP_5_dom"/>
</dbReference>
<name>A0ABU8XM18_9PROT</name>
<accession>A0ABU8XM18</accession>
<dbReference type="Proteomes" id="UP001375743">
    <property type="component" value="Unassembled WGS sequence"/>
</dbReference>
<dbReference type="Gene3D" id="3.40.190.10">
    <property type="entry name" value="Periplasmic binding protein-like II"/>
    <property type="match status" value="1"/>
</dbReference>
<reference evidence="6 7" key="1">
    <citation type="submission" date="2024-01" db="EMBL/GenBank/DDBJ databases">
        <title>Multi-omics insights into the function and evolution of sodium benzoate biodegradation pathways in Benzoatithermus flavus gen. nov., sp. nov. from hot spring.</title>
        <authorList>
            <person name="Hu C.-J."/>
            <person name="Li W.-J."/>
        </authorList>
    </citation>
    <scope>NUCLEOTIDE SEQUENCE [LARGE SCALE GENOMIC DNA]</scope>
    <source>
        <strain evidence="6 7">SYSU G07066</strain>
    </source>
</reference>
<gene>
    <name evidence="6" type="ORF">U1T56_02435</name>
</gene>
<comment type="caution">
    <text evidence="6">The sequence shown here is derived from an EMBL/GenBank/DDBJ whole genome shotgun (WGS) entry which is preliminary data.</text>
</comment>
<dbReference type="CDD" id="cd08513">
    <property type="entry name" value="PBP2_thermophilic_Hb8_like"/>
    <property type="match status" value="1"/>
</dbReference>
<sequence>MQSLFKIAAVLMAVCLAGGAWARDLVIGISQFPSNFHPSIDSMLAKSYVLGLTQRPFTVFDRRWELVCMLCTELPTFENGKAVAEEAPGGKRGVALTYTIRPDARWGDGTPVTTRDVLFTWEVGRHPKSGVGNAEMYRRMWKLDIVDERTFVIHDEKLGFNYNAINDFRVLPEHLERKVFAADPETYRNRTLFDTDPTNPGLAFGPYRIARVVPGSQIVLERNPTWWGAVPVFERIVIKAIENTTALEANLLSGEIDMIEGSAGLSLDQALAFERRHGDRFRVFYKPGLVYEHLDVMLDNPALADRRVRQALLYGLDREAMSRKLFAGRQPVADTFVHPLDWIHTDEVRRYVHDPAQAAALLDAAGWKPGQGGLRRNAAGEPLRLELMTTAGNRSRELVEQVLQSQWRQLGIEVAIKNEPPRVFFGETVSKRKFGSLALFAWISSPENPPRSTLHSQEIPSEANGWSGQNYAGFRNARMDELIDAIEGELDRDKRKALWHELQRLYAEELPALPLFFQAEAHIWPRWLSGIEPTGHMAPVTSWVENWRDARP</sequence>
<dbReference type="Pfam" id="PF00496">
    <property type="entry name" value="SBP_bac_5"/>
    <property type="match status" value="1"/>
</dbReference>
<evidence type="ECO:0000256" key="3">
    <source>
        <dbReference type="ARBA" id="ARBA00022448"/>
    </source>
</evidence>
<dbReference type="Gene3D" id="3.10.105.10">
    <property type="entry name" value="Dipeptide-binding Protein, Domain 3"/>
    <property type="match status" value="1"/>
</dbReference>
<evidence type="ECO:0000313" key="7">
    <source>
        <dbReference type="Proteomes" id="UP001375743"/>
    </source>
</evidence>